<evidence type="ECO:0000313" key="4">
    <source>
        <dbReference type="Proteomes" id="UP000521872"/>
    </source>
</evidence>
<feature type="region of interest" description="Disordered" evidence="1">
    <location>
        <begin position="604"/>
        <end position="641"/>
    </location>
</feature>
<dbReference type="PANTHER" id="PTHR47789:SF2">
    <property type="entry name" value="VHS DOMAIN-CONTAINING PROTEIN"/>
    <property type="match status" value="1"/>
</dbReference>
<proteinExistence type="predicted"/>
<feature type="compositionally biased region" description="Polar residues" evidence="1">
    <location>
        <begin position="88"/>
        <end position="102"/>
    </location>
</feature>
<feature type="region of interest" description="Disordered" evidence="1">
    <location>
        <begin position="139"/>
        <end position="191"/>
    </location>
</feature>
<dbReference type="Pfam" id="PF00790">
    <property type="entry name" value="VHS"/>
    <property type="match status" value="1"/>
</dbReference>
<protein>
    <recommendedName>
        <fullName evidence="2">VHS domain-containing protein</fullName>
    </recommendedName>
</protein>
<feature type="compositionally biased region" description="Pro residues" evidence="1">
    <location>
        <begin position="664"/>
        <end position="676"/>
    </location>
</feature>
<dbReference type="EMBL" id="JAACJL010000057">
    <property type="protein sequence ID" value="KAF4611996.1"/>
    <property type="molecule type" value="Genomic_DNA"/>
</dbReference>
<name>A0A8H4VIG9_9AGAR</name>
<accession>A0A8H4VIG9</accession>
<feature type="compositionally biased region" description="Pro residues" evidence="1">
    <location>
        <begin position="625"/>
        <end position="634"/>
    </location>
</feature>
<feature type="domain" description="VHS" evidence="2">
    <location>
        <begin position="255"/>
        <end position="353"/>
    </location>
</feature>
<feature type="compositionally biased region" description="Basic residues" evidence="1">
    <location>
        <begin position="1"/>
        <end position="11"/>
    </location>
</feature>
<dbReference type="GO" id="GO:0007015">
    <property type="term" value="P:actin filament organization"/>
    <property type="evidence" value="ECO:0007669"/>
    <property type="project" value="InterPro"/>
</dbReference>
<dbReference type="GO" id="GO:0006897">
    <property type="term" value="P:endocytosis"/>
    <property type="evidence" value="ECO:0007669"/>
    <property type="project" value="InterPro"/>
</dbReference>
<dbReference type="SUPFAM" id="SSF89009">
    <property type="entry name" value="GAT-like domain"/>
    <property type="match status" value="1"/>
</dbReference>
<dbReference type="GO" id="GO:0030479">
    <property type="term" value="C:actin cortical patch"/>
    <property type="evidence" value="ECO:0007669"/>
    <property type="project" value="TreeGrafter"/>
</dbReference>
<sequence length="822" mass="90862">MKRLFGHKPKNGKSASGSRDFAEDNVKAPIPTPLYQKLATHGNHLQAADPPQPPPSADEERWEVIAPQNENVYLPNPHPLHPIVKGPSRTSSFGSIPPNNASVPLASPHPQPRSVSPMSSVTNIQTSNKLIRHHAREREAQLQAANGKKKVQTSAPVAMGILRALDPPRSDGTMIRTRSDSEERRTVSDNGHREFVPEKKEKRGFWGGKDKDKEKERERQREMEFHARDRVQETERGRELRKEDDSHAELTRMIGYLTATASEDWTLVLEVCDRASASEGHAKEAVRALRREFKYGEPPAQLSAARLWAIMLRNSSDMFISQSTSRKFLDTIEDLLSSSRTSPVVRERLLEIVAAAAYASGNKKGHERDGFKGLWKRVKPYDKPDEGVPFDTDDAMFNPPTANSRVSGYEIPIVSYQEPSPLPLDSAPLTPTPNPVKKRKSPTRNRIIPPDEDMRRLFQECKIGQGNASLLSQALIAARPEDLKKQDIIKEFYVKCRASQELIFAQIPWASAGAERSIEHRKTHSRKRTISNDLNLSVRDVAEAEDSTIEEKLLAALLAANAELMEAIKQHDDLERVAMERKAESRSRKETRMDPKQRANLLSESAAVASSDGHVGGSSRSPSPSSRPPSPRPPVSLHTRPHHLNLSEAGSEVDLNTVGGQNLAPPPAAPHGPRSPAPVSVANQSRTPSPGTPVLEPPYTNGIGSAYGDRDRDDSLSMYASDEDEHLPPKPSAKALGKRKVVEPEEPVGSVPLGGDGDSTYFTRDQPPFGASGHDPELDEEEENVVLTPFRRPPVKFVYDAVAERTKQWQAGLEPITTNGTH</sequence>
<feature type="region of interest" description="Disordered" evidence="1">
    <location>
        <begin position="1"/>
        <end position="120"/>
    </location>
</feature>
<feature type="compositionally biased region" description="Basic and acidic residues" evidence="1">
    <location>
        <begin position="579"/>
        <end position="597"/>
    </location>
</feature>
<dbReference type="Proteomes" id="UP000521872">
    <property type="component" value="Unassembled WGS sequence"/>
</dbReference>
<feature type="region of interest" description="Disordered" evidence="1">
    <location>
        <begin position="202"/>
        <end position="221"/>
    </location>
</feature>
<dbReference type="AlphaFoldDB" id="A0A8H4VIG9"/>
<dbReference type="GO" id="GO:0043130">
    <property type="term" value="F:ubiquitin binding"/>
    <property type="evidence" value="ECO:0007669"/>
    <property type="project" value="InterPro"/>
</dbReference>
<dbReference type="Gene3D" id="1.25.40.90">
    <property type="match status" value="1"/>
</dbReference>
<feature type="region of interest" description="Disordered" evidence="1">
    <location>
        <begin position="579"/>
        <end position="598"/>
    </location>
</feature>
<organism evidence="3 4">
    <name type="scientific">Agrocybe pediades</name>
    <dbReference type="NCBI Taxonomy" id="84607"/>
    <lineage>
        <taxon>Eukaryota</taxon>
        <taxon>Fungi</taxon>
        <taxon>Dikarya</taxon>
        <taxon>Basidiomycota</taxon>
        <taxon>Agaricomycotina</taxon>
        <taxon>Agaricomycetes</taxon>
        <taxon>Agaricomycetidae</taxon>
        <taxon>Agaricales</taxon>
        <taxon>Agaricineae</taxon>
        <taxon>Strophariaceae</taxon>
        <taxon>Agrocybe</taxon>
    </lineage>
</organism>
<evidence type="ECO:0000259" key="2">
    <source>
        <dbReference type="PROSITE" id="PS50179"/>
    </source>
</evidence>
<dbReference type="GO" id="GO:0051666">
    <property type="term" value="P:actin cortical patch localization"/>
    <property type="evidence" value="ECO:0007669"/>
    <property type="project" value="TreeGrafter"/>
</dbReference>
<evidence type="ECO:0000313" key="3">
    <source>
        <dbReference type="EMBL" id="KAF4611996.1"/>
    </source>
</evidence>
<dbReference type="Gene3D" id="1.20.58.160">
    <property type="match status" value="1"/>
</dbReference>
<dbReference type="CDD" id="cd16980">
    <property type="entry name" value="VHS_Lsb5"/>
    <property type="match status" value="1"/>
</dbReference>
<dbReference type="CDD" id="cd21383">
    <property type="entry name" value="GAT_GGA_Tom1-like"/>
    <property type="match status" value="1"/>
</dbReference>
<reference evidence="3 4" key="1">
    <citation type="submission" date="2019-12" db="EMBL/GenBank/DDBJ databases">
        <authorList>
            <person name="Floudas D."/>
            <person name="Bentzer J."/>
            <person name="Ahren D."/>
            <person name="Johansson T."/>
            <person name="Persson P."/>
            <person name="Tunlid A."/>
        </authorList>
    </citation>
    <scope>NUCLEOTIDE SEQUENCE [LARGE SCALE GENOMIC DNA]</scope>
    <source>
        <strain evidence="3 4">CBS 102.39</strain>
    </source>
</reference>
<dbReference type="InterPro" id="IPR002014">
    <property type="entry name" value="VHS_dom"/>
</dbReference>
<feature type="region of interest" description="Disordered" evidence="1">
    <location>
        <begin position="422"/>
        <end position="449"/>
    </location>
</feature>
<dbReference type="GO" id="GO:0035091">
    <property type="term" value="F:phosphatidylinositol binding"/>
    <property type="evidence" value="ECO:0007669"/>
    <property type="project" value="InterPro"/>
</dbReference>
<gene>
    <name evidence="3" type="ORF">D9613_003790</name>
</gene>
<dbReference type="PANTHER" id="PTHR47789">
    <property type="entry name" value="LAS SEVENTEEN-BINDING PROTEIN 5"/>
    <property type="match status" value="1"/>
</dbReference>
<keyword evidence="4" id="KW-1185">Reference proteome</keyword>
<evidence type="ECO:0000256" key="1">
    <source>
        <dbReference type="SAM" id="MobiDB-lite"/>
    </source>
</evidence>
<dbReference type="SUPFAM" id="SSF48464">
    <property type="entry name" value="ENTH/VHS domain"/>
    <property type="match status" value="1"/>
</dbReference>
<comment type="caution">
    <text evidence="3">The sequence shown here is derived from an EMBL/GenBank/DDBJ whole genome shotgun (WGS) entry which is preliminary data.</text>
</comment>
<dbReference type="InterPro" id="IPR045007">
    <property type="entry name" value="LSB5"/>
</dbReference>
<dbReference type="GO" id="GO:0007034">
    <property type="term" value="P:vacuolar transport"/>
    <property type="evidence" value="ECO:0007669"/>
    <property type="project" value="UniProtKB-ARBA"/>
</dbReference>
<feature type="compositionally biased region" description="Basic and acidic residues" evidence="1">
    <location>
        <begin position="177"/>
        <end position="191"/>
    </location>
</feature>
<dbReference type="PROSITE" id="PS50179">
    <property type="entry name" value="VHS"/>
    <property type="match status" value="1"/>
</dbReference>
<feature type="region of interest" description="Disordered" evidence="1">
    <location>
        <begin position="656"/>
        <end position="782"/>
    </location>
</feature>
<dbReference type="InterPro" id="IPR038425">
    <property type="entry name" value="GAT_sf"/>
</dbReference>
<dbReference type="InterPro" id="IPR008942">
    <property type="entry name" value="ENTH_VHS"/>
</dbReference>